<gene>
    <name evidence="1" type="ORF">METHB2_270002</name>
</gene>
<reference evidence="1 2" key="1">
    <citation type="submission" date="2020-02" db="EMBL/GenBank/DDBJ databases">
        <authorList>
            <person name="Hogendoorn C."/>
        </authorList>
    </citation>
    <scope>NUCLEOTIDE SEQUENCE [LARGE SCALE GENOMIC DNA]</scope>
    <source>
        <strain evidence="1">METHB21</strain>
    </source>
</reference>
<dbReference type="Proteomes" id="UP000494216">
    <property type="component" value="Unassembled WGS sequence"/>
</dbReference>
<organism evidence="1 2">
    <name type="scientific">Candidatus Methylobacter favarea</name>
    <dbReference type="NCBI Taxonomy" id="2707345"/>
    <lineage>
        <taxon>Bacteria</taxon>
        <taxon>Pseudomonadati</taxon>
        <taxon>Pseudomonadota</taxon>
        <taxon>Gammaproteobacteria</taxon>
        <taxon>Methylococcales</taxon>
        <taxon>Methylococcaceae</taxon>
        <taxon>Methylobacter</taxon>
    </lineage>
</organism>
<sequence length="21" mass="2488">MELIIPNKTGWDQACEFLELH</sequence>
<evidence type="ECO:0000313" key="1">
    <source>
        <dbReference type="EMBL" id="CAA9890672.1"/>
    </source>
</evidence>
<name>A0A8S0XSD3_9GAMM</name>
<keyword evidence="2" id="KW-1185">Reference proteome</keyword>
<comment type="caution">
    <text evidence="1">The sequence shown here is derived from an EMBL/GenBank/DDBJ whole genome shotgun (WGS) entry which is preliminary data.</text>
</comment>
<dbReference type="EMBL" id="CADCXN010000055">
    <property type="protein sequence ID" value="CAA9890672.1"/>
    <property type="molecule type" value="Genomic_DNA"/>
</dbReference>
<evidence type="ECO:0000313" key="2">
    <source>
        <dbReference type="Proteomes" id="UP000494216"/>
    </source>
</evidence>
<accession>A0A8S0XSD3</accession>
<dbReference type="AlphaFoldDB" id="A0A8S0XSD3"/>
<proteinExistence type="predicted"/>
<protein>
    <submittedName>
        <fullName evidence="1">Uncharacterized protein</fullName>
    </submittedName>
</protein>